<gene>
    <name evidence="1" type="ORF">X975_09180</name>
</gene>
<organism evidence="1 2">
    <name type="scientific">Stegodyphus mimosarum</name>
    <name type="common">African social velvet spider</name>
    <dbReference type="NCBI Taxonomy" id="407821"/>
    <lineage>
        <taxon>Eukaryota</taxon>
        <taxon>Metazoa</taxon>
        <taxon>Ecdysozoa</taxon>
        <taxon>Arthropoda</taxon>
        <taxon>Chelicerata</taxon>
        <taxon>Arachnida</taxon>
        <taxon>Araneae</taxon>
        <taxon>Araneomorphae</taxon>
        <taxon>Entelegynae</taxon>
        <taxon>Eresoidea</taxon>
        <taxon>Eresidae</taxon>
        <taxon>Stegodyphus</taxon>
    </lineage>
</organism>
<dbReference type="Pfam" id="PF00378">
    <property type="entry name" value="ECH_1"/>
    <property type="match status" value="1"/>
</dbReference>
<evidence type="ECO:0000313" key="2">
    <source>
        <dbReference type="Proteomes" id="UP000054359"/>
    </source>
</evidence>
<evidence type="ECO:0000313" key="1">
    <source>
        <dbReference type="EMBL" id="KFM72016.1"/>
    </source>
</evidence>
<dbReference type="OMA" id="IKWAAND"/>
<reference evidence="1 2" key="1">
    <citation type="submission" date="2013-11" db="EMBL/GenBank/DDBJ databases">
        <title>Genome sequencing of Stegodyphus mimosarum.</title>
        <authorList>
            <person name="Bechsgaard J."/>
        </authorList>
    </citation>
    <scope>NUCLEOTIDE SEQUENCE [LARGE SCALE GENOMIC DNA]</scope>
</reference>
<dbReference type="InterPro" id="IPR029045">
    <property type="entry name" value="ClpP/crotonase-like_dom_sf"/>
</dbReference>
<keyword evidence="2" id="KW-1185">Reference proteome</keyword>
<dbReference type="AlphaFoldDB" id="A0A087U3S7"/>
<protein>
    <submittedName>
        <fullName evidence="1">Chromodomain Y-like protein</fullName>
    </submittedName>
</protein>
<dbReference type="Gene3D" id="1.10.12.10">
    <property type="entry name" value="Lyase 2-enoyl-coa Hydratase, Chain A, domain 2"/>
    <property type="match status" value="1"/>
</dbReference>
<dbReference type="CDD" id="cd06558">
    <property type="entry name" value="crotonase-like"/>
    <property type="match status" value="1"/>
</dbReference>
<name>A0A087U3S7_STEMI</name>
<sequence>MKELKDAFLLAKRDSNCKAVLLNSSGSYFCSGIDLSQLIGANKKQAADEMAATIKDLVITLGHFTKPVVAAVNGTTIGFGVSLLTFCDVILASDKATFSIPATRLGYLPEGGITLTLPQLVGAGVATEMLLHGRRLTAEQALRHGLVSEVLWPTHLMNEVMPRIQTIVSQPLSVMETLKSMVRCHLWDKLKSHVERECRLLPPFWLDAQCQHNIKRTLQTGWLVD</sequence>
<dbReference type="InterPro" id="IPR001753">
    <property type="entry name" value="Enoyl-CoA_hydra/iso"/>
</dbReference>
<proteinExistence type="predicted"/>
<dbReference type="OrthoDB" id="6357915at2759"/>
<feature type="non-terminal residue" evidence="1">
    <location>
        <position position="225"/>
    </location>
</feature>
<dbReference type="SUPFAM" id="SSF52096">
    <property type="entry name" value="ClpP/crotonase"/>
    <property type="match status" value="1"/>
</dbReference>
<accession>A0A087U3S7</accession>
<dbReference type="EMBL" id="KK118030">
    <property type="protein sequence ID" value="KFM72016.1"/>
    <property type="molecule type" value="Genomic_DNA"/>
</dbReference>
<dbReference type="PANTHER" id="PTHR43684">
    <property type="match status" value="1"/>
</dbReference>
<dbReference type="Proteomes" id="UP000054359">
    <property type="component" value="Unassembled WGS sequence"/>
</dbReference>
<dbReference type="Gene3D" id="3.90.226.10">
    <property type="entry name" value="2-enoyl-CoA Hydratase, Chain A, domain 1"/>
    <property type="match status" value="1"/>
</dbReference>
<dbReference type="STRING" id="407821.A0A087U3S7"/>
<dbReference type="PANTHER" id="PTHR43684:SF11">
    <property type="entry name" value="CHROMO DOMAIN-CONTAINING PROTEIN"/>
    <property type="match status" value="1"/>
</dbReference>
<dbReference type="InterPro" id="IPR014748">
    <property type="entry name" value="Enoyl-CoA_hydra_C"/>
</dbReference>
<dbReference type="InterPro" id="IPR051053">
    <property type="entry name" value="ECH/Chromodomain_protein"/>
</dbReference>